<feature type="signal peptide" evidence="1">
    <location>
        <begin position="1"/>
        <end position="25"/>
    </location>
</feature>
<reference evidence="3" key="1">
    <citation type="journal article" date="2019" name="Int. J. Syst. Evol. Microbiol.">
        <title>The Global Catalogue of Microorganisms (GCM) 10K type strain sequencing project: providing services to taxonomists for standard genome sequencing and annotation.</title>
        <authorList>
            <consortium name="The Broad Institute Genomics Platform"/>
            <consortium name="The Broad Institute Genome Sequencing Center for Infectious Disease"/>
            <person name="Wu L."/>
            <person name="Ma J."/>
        </authorList>
    </citation>
    <scope>NUCLEOTIDE SEQUENCE [LARGE SCALE GENOMIC DNA]</scope>
    <source>
        <strain evidence="3">CGMCC 4.7177</strain>
    </source>
</reference>
<feature type="chain" id="PRO_5045417003" evidence="1">
    <location>
        <begin position="26"/>
        <end position="326"/>
    </location>
</feature>
<organism evidence="2 3">
    <name type="scientific">Streptomyces vulcanius</name>
    <dbReference type="NCBI Taxonomy" id="1441876"/>
    <lineage>
        <taxon>Bacteria</taxon>
        <taxon>Bacillati</taxon>
        <taxon>Actinomycetota</taxon>
        <taxon>Actinomycetes</taxon>
        <taxon>Kitasatosporales</taxon>
        <taxon>Streptomycetaceae</taxon>
        <taxon>Streptomyces</taxon>
    </lineage>
</organism>
<dbReference type="InterPro" id="IPR011042">
    <property type="entry name" value="6-blade_b-propeller_TolB-like"/>
</dbReference>
<keyword evidence="1" id="KW-0732">Signal</keyword>
<dbReference type="RefSeq" id="WP_381172242.1">
    <property type="nucleotide sequence ID" value="NZ_JBHSFK010000009.1"/>
</dbReference>
<name>A0ABV9ARJ7_9ACTN</name>
<evidence type="ECO:0000313" key="2">
    <source>
        <dbReference type="EMBL" id="MFC4501118.1"/>
    </source>
</evidence>
<dbReference type="Gene3D" id="2.120.10.30">
    <property type="entry name" value="TolB, C-terminal domain"/>
    <property type="match status" value="1"/>
</dbReference>
<evidence type="ECO:0000313" key="3">
    <source>
        <dbReference type="Proteomes" id="UP001595839"/>
    </source>
</evidence>
<keyword evidence="3" id="KW-1185">Reference proteome</keyword>
<dbReference type="PANTHER" id="PTHR42060">
    <property type="entry name" value="NHL REPEAT-CONTAINING PROTEIN-RELATED"/>
    <property type="match status" value="1"/>
</dbReference>
<dbReference type="SUPFAM" id="SSF63829">
    <property type="entry name" value="Calcium-dependent phosphotriesterase"/>
    <property type="match status" value="1"/>
</dbReference>
<dbReference type="InterPro" id="IPR052998">
    <property type="entry name" value="Hetero-Diels-Alderase-like"/>
</dbReference>
<dbReference type="EMBL" id="JBHSFK010000009">
    <property type="protein sequence ID" value="MFC4501118.1"/>
    <property type="molecule type" value="Genomic_DNA"/>
</dbReference>
<protein>
    <submittedName>
        <fullName evidence="2">SMP-30/gluconolactonase/LRE family protein</fullName>
    </submittedName>
</protein>
<proteinExistence type="predicted"/>
<evidence type="ECO:0000256" key="1">
    <source>
        <dbReference type="SAM" id="SignalP"/>
    </source>
</evidence>
<comment type="caution">
    <text evidence="2">The sequence shown here is derived from an EMBL/GenBank/DDBJ whole genome shotgun (WGS) entry which is preliminary data.</text>
</comment>
<dbReference type="Proteomes" id="UP001595839">
    <property type="component" value="Unassembled WGS sequence"/>
</dbReference>
<dbReference type="PANTHER" id="PTHR42060:SF1">
    <property type="entry name" value="NHL REPEAT-CONTAINING PROTEIN"/>
    <property type="match status" value="1"/>
</dbReference>
<accession>A0ABV9ARJ7</accession>
<gene>
    <name evidence="2" type="ORF">ACFPIH_16525</name>
</gene>
<sequence>MPRLPRLAAVTAAALALGPLATAPAAGGEPAVSDPRVVAHCSLAAGQTPENIALAPDGSADLTFAGSRQVANVTRTGATRILATLPAVANPNTPVVGSAVVLGIARASDGTLYVNYATGTSETGIWRIDPEGGAPRQIAQLPPDGFPNGLALDERRGVLYAADSVLGAIWRVPSTGGTPTAWVTGAPLDPGKTPPANGIGANGLRFHHNTVWVSNTDAGTLLRIPVGQDGAAGPIETRATGLTGIDDFGFVDRHRDTVLAALNVPNQVALVRPNGTHTVVLTAQDGLSNPTAVAVRGRTAYVLSAAYFTQTDPNLLLARVNQRERG</sequence>